<evidence type="ECO:0000313" key="4">
    <source>
        <dbReference type="Proteomes" id="UP000469890"/>
    </source>
</evidence>
<dbReference type="SMART" id="SM01007">
    <property type="entry name" value="Aldolase_II"/>
    <property type="match status" value="1"/>
</dbReference>
<sequence>MSPPITEDKQQAQQQQQQDDLNLEMHRKSSIFLRSKKKIILTGSETEEEARAAEKQAVIIPAMPTFKDVHAQRVHMKQKLAAGFRLLAKFGWDEGVAGHMTFRDPEHPDLFWVNAFGQYFGHIKASDLILVDHAGAIVRGQYTVNKAAFVIHAAIHEARPDVTCAVHTHSIHGRTFSTFGRPLLPISQDACAFFESHGVYEDFGGVVFDAEEGQRLVKALGPTNKSLILQNHGLLTTGRTIDEAIWAFISMERSCHSQLMAEAAHPNGYKDLKLIADDVARQTYHTIGDPKAGYAQFQPMYQMIIKEQPDCLE</sequence>
<gene>
    <name evidence="3" type="ORF">FB192DRAFT_1437776</name>
</gene>
<accession>A0A8H4BC70</accession>
<dbReference type="InterPro" id="IPR051017">
    <property type="entry name" value="Aldolase-II_Adducin_sf"/>
</dbReference>
<evidence type="ECO:0000313" key="3">
    <source>
        <dbReference type="EMBL" id="KAF1799345.1"/>
    </source>
</evidence>
<dbReference type="NCBIfam" id="NF004855">
    <property type="entry name" value="PRK06208.1"/>
    <property type="match status" value="1"/>
</dbReference>
<evidence type="ECO:0000256" key="1">
    <source>
        <dbReference type="SAM" id="MobiDB-lite"/>
    </source>
</evidence>
<dbReference type="PANTHER" id="PTHR10672">
    <property type="entry name" value="ADDUCIN"/>
    <property type="match status" value="1"/>
</dbReference>
<feature type="domain" description="Class II aldolase/adducin N-terminal" evidence="2">
    <location>
        <begin position="78"/>
        <end position="259"/>
    </location>
</feature>
<dbReference type="GO" id="GO:0005856">
    <property type="term" value="C:cytoskeleton"/>
    <property type="evidence" value="ECO:0007669"/>
    <property type="project" value="TreeGrafter"/>
</dbReference>
<name>A0A8H4BC70_MUCCL</name>
<dbReference type="EMBL" id="JAAECE010000006">
    <property type="protein sequence ID" value="KAF1799345.1"/>
    <property type="molecule type" value="Genomic_DNA"/>
</dbReference>
<protein>
    <submittedName>
        <fullName evidence="3">Class II aldolase/adducin N-terminal</fullName>
    </submittedName>
</protein>
<feature type="region of interest" description="Disordered" evidence="1">
    <location>
        <begin position="1"/>
        <end position="21"/>
    </location>
</feature>
<proteinExistence type="predicted"/>
<dbReference type="AlphaFoldDB" id="A0A8H4BC70"/>
<dbReference type="PANTHER" id="PTHR10672:SF3">
    <property type="entry name" value="PROTEIN HU-LI TAI SHAO"/>
    <property type="match status" value="1"/>
</dbReference>
<dbReference type="FunFam" id="3.40.225.10:FF:000009">
    <property type="entry name" value="Class II aldolase/adducin N-terminal"/>
    <property type="match status" value="1"/>
</dbReference>
<feature type="compositionally biased region" description="Basic and acidic residues" evidence="1">
    <location>
        <begin position="1"/>
        <end position="10"/>
    </location>
</feature>
<dbReference type="SUPFAM" id="SSF53639">
    <property type="entry name" value="AraD/HMP-PK domain-like"/>
    <property type="match status" value="1"/>
</dbReference>
<dbReference type="GO" id="GO:0051015">
    <property type="term" value="F:actin filament binding"/>
    <property type="evidence" value="ECO:0007669"/>
    <property type="project" value="TreeGrafter"/>
</dbReference>
<dbReference type="Pfam" id="PF00596">
    <property type="entry name" value="Aldolase_II"/>
    <property type="match status" value="1"/>
</dbReference>
<evidence type="ECO:0000259" key="2">
    <source>
        <dbReference type="SMART" id="SM01007"/>
    </source>
</evidence>
<dbReference type="Gene3D" id="3.40.225.10">
    <property type="entry name" value="Class II aldolase/adducin N-terminal domain"/>
    <property type="match status" value="1"/>
</dbReference>
<dbReference type="Proteomes" id="UP000469890">
    <property type="component" value="Unassembled WGS sequence"/>
</dbReference>
<reference evidence="3 4" key="1">
    <citation type="submission" date="2019-09" db="EMBL/GenBank/DDBJ databases">
        <authorList>
            <consortium name="DOE Joint Genome Institute"/>
            <person name="Mondo S.J."/>
            <person name="Navarro-Mendoza M.I."/>
            <person name="Perez-Arques C."/>
            <person name="Panchal S."/>
            <person name="Nicolas F.E."/>
            <person name="Ganguly P."/>
            <person name="Pangilinan J."/>
            <person name="Grigoriev I."/>
            <person name="Heitman J."/>
            <person name="Sanya K."/>
            <person name="Garre V."/>
        </authorList>
    </citation>
    <scope>NUCLEOTIDE SEQUENCE [LARGE SCALE GENOMIC DNA]</scope>
    <source>
        <strain evidence="3 4">MU402</strain>
    </source>
</reference>
<dbReference type="InterPro" id="IPR001303">
    <property type="entry name" value="Aldolase_II/adducin_N"/>
</dbReference>
<comment type="caution">
    <text evidence="3">The sequence shown here is derived from an EMBL/GenBank/DDBJ whole genome shotgun (WGS) entry which is preliminary data.</text>
</comment>
<organism evidence="3 4">
    <name type="scientific">Mucor circinelloides f. lusitanicus</name>
    <name type="common">Mucor racemosus var. lusitanicus</name>
    <dbReference type="NCBI Taxonomy" id="29924"/>
    <lineage>
        <taxon>Eukaryota</taxon>
        <taxon>Fungi</taxon>
        <taxon>Fungi incertae sedis</taxon>
        <taxon>Mucoromycota</taxon>
        <taxon>Mucoromycotina</taxon>
        <taxon>Mucoromycetes</taxon>
        <taxon>Mucorales</taxon>
        <taxon>Mucorineae</taxon>
        <taxon>Mucoraceae</taxon>
        <taxon>Mucor</taxon>
    </lineage>
</organism>
<dbReference type="InterPro" id="IPR036409">
    <property type="entry name" value="Aldolase_II/adducin_N_sf"/>
</dbReference>